<dbReference type="AlphaFoldDB" id="A0A916JDF8"/>
<protein>
    <submittedName>
        <fullName evidence="1">Uncharacterized protein</fullName>
    </submittedName>
</protein>
<sequence>MNREFFVKIDISKLAPDFVILNLIGSIKSHTIGRD</sequence>
<dbReference type="EMBL" id="CAJRAF010000002">
    <property type="protein sequence ID" value="CAG5006689.1"/>
    <property type="molecule type" value="Genomic_DNA"/>
</dbReference>
<reference evidence="1" key="1">
    <citation type="submission" date="2021-04" db="EMBL/GenBank/DDBJ databases">
        <authorList>
            <person name="Rodrigo-Torres L."/>
            <person name="Arahal R. D."/>
            <person name="Lucena T."/>
        </authorList>
    </citation>
    <scope>NUCLEOTIDE SEQUENCE</scope>
    <source>
        <strain evidence="1">CECT 9275</strain>
    </source>
</reference>
<gene>
    <name evidence="1" type="ORF">DYBT9275_03877</name>
</gene>
<accession>A0A916JDF8</accession>
<evidence type="ECO:0000313" key="2">
    <source>
        <dbReference type="Proteomes" id="UP000680038"/>
    </source>
</evidence>
<name>A0A916JDF8_9BACT</name>
<evidence type="ECO:0000313" key="1">
    <source>
        <dbReference type="EMBL" id="CAG5006689.1"/>
    </source>
</evidence>
<proteinExistence type="predicted"/>
<comment type="caution">
    <text evidence="1">The sequence shown here is derived from an EMBL/GenBank/DDBJ whole genome shotgun (WGS) entry which is preliminary data.</text>
</comment>
<organism evidence="1 2">
    <name type="scientific">Dyadobacter helix</name>
    <dbReference type="NCBI Taxonomy" id="2822344"/>
    <lineage>
        <taxon>Bacteria</taxon>
        <taxon>Pseudomonadati</taxon>
        <taxon>Bacteroidota</taxon>
        <taxon>Cytophagia</taxon>
        <taxon>Cytophagales</taxon>
        <taxon>Spirosomataceae</taxon>
        <taxon>Dyadobacter</taxon>
    </lineage>
</organism>
<dbReference type="Proteomes" id="UP000680038">
    <property type="component" value="Unassembled WGS sequence"/>
</dbReference>
<keyword evidence="2" id="KW-1185">Reference proteome</keyword>